<dbReference type="GO" id="GO:0003755">
    <property type="term" value="F:peptidyl-prolyl cis-trans isomerase activity"/>
    <property type="evidence" value="ECO:0007669"/>
    <property type="project" value="UniProtKB-KW"/>
</dbReference>
<evidence type="ECO:0000313" key="4">
    <source>
        <dbReference type="Proteomes" id="UP000660262"/>
    </source>
</evidence>
<name>A0A830HZ41_9CHLO</name>
<organism evidence="3 4">
    <name type="scientific">Pycnococcus provasolii</name>
    <dbReference type="NCBI Taxonomy" id="41880"/>
    <lineage>
        <taxon>Eukaryota</taxon>
        <taxon>Viridiplantae</taxon>
        <taxon>Chlorophyta</taxon>
        <taxon>Pseudoscourfieldiophyceae</taxon>
        <taxon>Pseudoscourfieldiales</taxon>
        <taxon>Pycnococcaceae</taxon>
        <taxon>Pycnococcus</taxon>
    </lineage>
</organism>
<dbReference type="SUPFAM" id="SSF54534">
    <property type="entry name" value="FKBP-like"/>
    <property type="match status" value="1"/>
</dbReference>
<dbReference type="InterPro" id="IPR046357">
    <property type="entry name" value="PPIase_dom_sf"/>
</dbReference>
<dbReference type="AlphaFoldDB" id="A0A830HZ41"/>
<proteinExistence type="predicted"/>
<evidence type="ECO:0000256" key="1">
    <source>
        <dbReference type="PROSITE-ProRule" id="PRU00277"/>
    </source>
</evidence>
<dbReference type="Gene3D" id="3.10.50.40">
    <property type="match status" value="1"/>
</dbReference>
<dbReference type="PROSITE" id="PS50059">
    <property type="entry name" value="FKBP_PPIASE"/>
    <property type="match status" value="1"/>
</dbReference>
<dbReference type="Pfam" id="PF00254">
    <property type="entry name" value="FKBP_C"/>
    <property type="match status" value="1"/>
</dbReference>
<dbReference type="InterPro" id="IPR001179">
    <property type="entry name" value="PPIase_FKBP_dom"/>
</dbReference>
<dbReference type="EMBL" id="BNJQ01000043">
    <property type="protein sequence ID" value="GHP12532.1"/>
    <property type="molecule type" value="Genomic_DNA"/>
</dbReference>
<dbReference type="InterPro" id="IPR044183">
    <property type="entry name" value="PNSL4/FKBP13-like"/>
</dbReference>
<evidence type="ECO:0000259" key="2">
    <source>
        <dbReference type="PROSITE" id="PS50059"/>
    </source>
</evidence>
<keyword evidence="1" id="KW-0413">Isomerase</keyword>
<keyword evidence="1" id="KW-0697">Rotamase</keyword>
<dbReference type="EC" id="5.2.1.8" evidence="1"/>
<comment type="caution">
    <text evidence="3">The sequence shown here is derived from an EMBL/GenBank/DDBJ whole genome shotgun (WGS) entry which is preliminary data.</text>
</comment>
<sequence>MIIAFFQPVWSLGLIKAYAADENNLILDDSGGTAGIQYADVKEGTGAEALEFDLATIDYAGTVVGQTKPFDSAKFFRFGLGQGEVVRGFDIAVLGDGKMKPMRVGGVRVVEIQPELAYGARGAGCKKDGTECAVPPDAVLRFTIALTNIK</sequence>
<dbReference type="GO" id="GO:0009507">
    <property type="term" value="C:chloroplast"/>
    <property type="evidence" value="ECO:0007669"/>
    <property type="project" value="InterPro"/>
</dbReference>
<keyword evidence="4" id="KW-1185">Reference proteome</keyword>
<dbReference type="PANTHER" id="PTHR47833:SF2">
    <property type="entry name" value="PEPTIDYLPROLYL ISOMERASE"/>
    <property type="match status" value="1"/>
</dbReference>
<evidence type="ECO:0000313" key="3">
    <source>
        <dbReference type="EMBL" id="GHP12532.1"/>
    </source>
</evidence>
<dbReference type="OrthoDB" id="1902587at2759"/>
<dbReference type="PANTHER" id="PTHR47833">
    <property type="entry name" value="PHOTOSYNTHETIC NDH SUBUNIT OF LUMENAL LOCATION 4, CHLOROPLASTIC"/>
    <property type="match status" value="1"/>
</dbReference>
<reference evidence="3" key="1">
    <citation type="submission" date="2020-10" db="EMBL/GenBank/DDBJ databases">
        <title>Unveiling of a novel bifunctional photoreceptor, Dualchrome1, isolated from a cosmopolitan green alga.</title>
        <authorList>
            <person name="Suzuki S."/>
            <person name="Kawachi M."/>
        </authorList>
    </citation>
    <scope>NUCLEOTIDE SEQUENCE</scope>
    <source>
        <strain evidence="3">NIES 2893</strain>
    </source>
</reference>
<comment type="catalytic activity">
    <reaction evidence="1">
        <text>[protein]-peptidylproline (omega=180) = [protein]-peptidylproline (omega=0)</text>
        <dbReference type="Rhea" id="RHEA:16237"/>
        <dbReference type="Rhea" id="RHEA-COMP:10747"/>
        <dbReference type="Rhea" id="RHEA-COMP:10748"/>
        <dbReference type="ChEBI" id="CHEBI:83833"/>
        <dbReference type="ChEBI" id="CHEBI:83834"/>
        <dbReference type="EC" id="5.2.1.8"/>
    </reaction>
</comment>
<accession>A0A830HZ41</accession>
<feature type="domain" description="PPIase FKBP-type" evidence="2">
    <location>
        <begin position="52"/>
        <end position="150"/>
    </location>
</feature>
<dbReference type="Proteomes" id="UP000660262">
    <property type="component" value="Unassembled WGS sequence"/>
</dbReference>
<gene>
    <name evidence="3" type="ORF">PPROV_001126000</name>
</gene>
<protein>
    <recommendedName>
        <fullName evidence="1">peptidylprolyl isomerase</fullName>
        <ecNumber evidence="1">5.2.1.8</ecNumber>
    </recommendedName>
</protein>